<keyword evidence="2" id="KW-1185">Reference proteome</keyword>
<dbReference type="Proteomes" id="UP000199169">
    <property type="component" value="Unassembled WGS sequence"/>
</dbReference>
<dbReference type="EMBL" id="FLQX01000111">
    <property type="protein sequence ID" value="SBT06756.1"/>
    <property type="molecule type" value="Genomic_DNA"/>
</dbReference>
<protein>
    <submittedName>
        <fullName evidence="1">Uncharacterized protein</fullName>
    </submittedName>
</protein>
<evidence type="ECO:0000313" key="2">
    <source>
        <dbReference type="Proteomes" id="UP000199169"/>
    </source>
</evidence>
<accession>A0A1A8XQ41</accession>
<organism evidence="1 2">
    <name type="scientific">Candidatus Accumulibacter aalborgensis</name>
    <dbReference type="NCBI Taxonomy" id="1860102"/>
    <lineage>
        <taxon>Bacteria</taxon>
        <taxon>Pseudomonadati</taxon>
        <taxon>Pseudomonadota</taxon>
        <taxon>Betaproteobacteria</taxon>
        <taxon>Candidatus Accumulibacter</taxon>
    </lineage>
</organism>
<dbReference type="AlphaFoldDB" id="A0A1A8XQ41"/>
<gene>
    <name evidence="1" type="ORF">ACCAA_350127</name>
</gene>
<name>A0A1A8XQ41_9PROT</name>
<dbReference type="SUPFAM" id="SSF56399">
    <property type="entry name" value="ADP-ribosylation"/>
    <property type="match status" value="1"/>
</dbReference>
<dbReference type="STRING" id="1860102.ACCAA_350127"/>
<evidence type="ECO:0000313" key="1">
    <source>
        <dbReference type="EMBL" id="SBT06756.1"/>
    </source>
</evidence>
<proteinExistence type="predicted"/>
<dbReference type="RefSeq" id="WP_186407320.1">
    <property type="nucleotide sequence ID" value="NZ_FLQX01000111.1"/>
</dbReference>
<reference evidence="2" key="1">
    <citation type="submission" date="2016-06" db="EMBL/GenBank/DDBJ databases">
        <authorList>
            <person name="McIlroy S.J."/>
            <person name="Karst S.M."/>
            <person name="Albertsen M."/>
        </authorList>
    </citation>
    <scope>NUCLEOTIDE SEQUENCE [LARGE SCALE GENOMIC DNA]</scope>
</reference>
<sequence>MPGIWSEYEFQPSFVLGFHGCDKSTGERLLRGEEPHLKWSEKKYDWLGHGIYFWEGNPGRALQWANHRKQEGKIDDPFVLGAIIDLKHCLDLFDGDGLQQVADVHRELIETFKKVGTPPPRNVGPTPDKAGRFLDCAVINYLHTYRELRGEPSYDTIRAPFLEGRPLYLRAGFRKHNHIQICVRETECLKGYFRPIAGACAGA</sequence>